<gene>
    <name evidence="8" type="ORF">L798_01680</name>
</gene>
<proteinExistence type="inferred from homology"/>
<organism evidence="8 9">
    <name type="scientific">Zootermopsis nevadensis</name>
    <name type="common">Dampwood termite</name>
    <dbReference type="NCBI Taxonomy" id="136037"/>
    <lineage>
        <taxon>Eukaryota</taxon>
        <taxon>Metazoa</taxon>
        <taxon>Ecdysozoa</taxon>
        <taxon>Arthropoda</taxon>
        <taxon>Hexapoda</taxon>
        <taxon>Insecta</taxon>
        <taxon>Pterygota</taxon>
        <taxon>Neoptera</taxon>
        <taxon>Polyneoptera</taxon>
        <taxon>Dictyoptera</taxon>
        <taxon>Blattodea</taxon>
        <taxon>Blattoidea</taxon>
        <taxon>Termitoidae</taxon>
        <taxon>Termopsidae</taxon>
        <taxon>Zootermopsis</taxon>
    </lineage>
</organism>
<evidence type="ECO:0000256" key="4">
    <source>
        <dbReference type="ARBA" id="ARBA00022723"/>
    </source>
</evidence>
<dbReference type="InParanoid" id="A0A067RER1"/>
<dbReference type="InterPro" id="IPR044399">
    <property type="entry name" value="Mb-like_M"/>
</dbReference>
<dbReference type="GO" id="GO:0020037">
    <property type="term" value="F:heme binding"/>
    <property type="evidence" value="ECO:0007669"/>
    <property type="project" value="InterPro"/>
</dbReference>
<evidence type="ECO:0000313" key="8">
    <source>
        <dbReference type="EMBL" id="KDR21528.1"/>
    </source>
</evidence>
<evidence type="ECO:0000313" key="9">
    <source>
        <dbReference type="Proteomes" id="UP000027135"/>
    </source>
</evidence>
<dbReference type="Pfam" id="PF00042">
    <property type="entry name" value="Globin"/>
    <property type="match status" value="1"/>
</dbReference>
<dbReference type="eggNOG" id="KOG3378">
    <property type="taxonomic scope" value="Eukaryota"/>
</dbReference>
<dbReference type="PRINTS" id="PR00611">
    <property type="entry name" value="ERYTHCRUORIN"/>
</dbReference>
<dbReference type="STRING" id="136037.A0A067RER1"/>
<dbReference type="GO" id="GO:0019825">
    <property type="term" value="F:oxygen binding"/>
    <property type="evidence" value="ECO:0007669"/>
    <property type="project" value="InterPro"/>
</dbReference>
<keyword evidence="9" id="KW-1185">Reference proteome</keyword>
<dbReference type="PANTHER" id="PTHR47217:SF1">
    <property type="entry name" value="GLOBIN-LIKE PROTEIN"/>
    <property type="match status" value="1"/>
</dbReference>
<dbReference type="OMA" id="YEELGWP"/>
<evidence type="ECO:0000256" key="5">
    <source>
        <dbReference type="ARBA" id="ARBA00023004"/>
    </source>
</evidence>
<dbReference type="InterPro" id="IPR002336">
    <property type="entry name" value="Erythrocruorin"/>
</dbReference>
<dbReference type="InterPro" id="IPR012292">
    <property type="entry name" value="Globin/Proto"/>
</dbReference>
<dbReference type="Proteomes" id="UP000027135">
    <property type="component" value="Unassembled WGS sequence"/>
</dbReference>
<sequence>MGSVLTYFWGREPNDDPELDIPHPTTGLTPRERQAVVDTWAIMKQDAKRAGVELFIQLFEAHPEYQKLFRVFESLSLQELEKSAKLSAHATNVMYSLTSVIDNLEDPECLTELLIKLGQNHDRHGVSEKEFNDLKVVLMKLLKQKLGKKLTSQAEAAWSKTIDVAYQVIFEGLKTSDVASVK</sequence>
<dbReference type="InterPro" id="IPR009050">
    <property type="entry name" value="Globin-like_sf"/>
</dbReference>
<evidence type="ECO:0000256" key="3">
    <source>
        <dbReference type="ARBA" id="ARBA00022621"/>
    </source>
</evidence>
<evidence type="ECO:0000259" key="7">
    <source>
        <dbReference type="PROSITE" id="PS01033"/>
    </source>
</evidence>
<dbReference type="OrthoDB" id="436496at2759"/>
<dbReference type="CDD" id="cd01040">
    <property type="entry name" value="Mb-like"/>
    <property type="match status" value="1"/>
</dbReference>
<name>A0A067RER1_ZOONE</name>
<comment type="similarity">
    <text evidence="6">Belongs to the globin family.</text>
</comment>
<dbReference type="GO" id="GO:0046872">
    <property type="term" value="F:metal ion binding"/>
    <property type="evidence" value="ECO:0007669"/>
    <property type="project" value="UniProtKB-KW"/>
</dbReference>
<evidence type="ECO:0000256" key="2">
    <source>
        <dbReference type="ARBA" id="ARBA00022617"/>
    </source>
</evidence>
<dbReference type="GO" id="GO:0005344">
    <property type="term" value="F:oxygen carrier activity"/>
    <property type="evidence" value="ECO:0007669"/>
    <property type="project" value="UniProtKB-KW"/>
</dbReference>
<dbReference type="PANTHER" id="PTHR47217">
    <property type="entry name" value="GLOBIN-LIKE PROTEIN"/>
    <property type="match status" value="1"/>
</dbReference>
<accession>A0A067RER1</accession>
<dbReference type="Gene3D" id="1.10.490.10">
    <property type="entry name" value="Globins"/>
    <property type="match status" value="1"/>
</dbReference>
<keyword evidence="2 6" id="KW-0349">Heme</keyword>
<evidence type="ECO:0000256" key="6">
    <source>
        <dbReference type="RuleBase" id="RU000356"/>
    </source>
</evidence>
<feature type="domain" description="Globin" evidence="7">
    <location>
        <begin position="27"/>
        <end position="174"/>
    </location>
</feature>
<dbReference type="FunCoup" id="A0A067RER1">
    <property type="interactions" value="69"/>
</dbReference>
<reference evidence="8 9" key="1">
    <citation type="journal article" date="2014" name="Nat. Commun.">
        <title>Molecular traces of alternative social organization in a termite genome.</title>
        <authorList>
            <person name="Terrapon N."/>
            <person name="Li C."/>
            <person name="Robertson H.M."/>
            <person name="Ji L."/>
            <person name="Meng X."/>
            <person name="Booth W."/>
            <person name="Chen Z."/>
            <person name="Childers C.P."/>
            <person name="Glastad K.M."/>
            <person name="Gokhale K."/>
            <person name="Gowin J."/>
            <person name="Gronenberg W."/>
            <person name="Hermansen R.A."/>
            <person name="Hu H."/>
            <person name="Hunt B.G."/>
            <person name="Huylmans A.K."/>
            <person name="Khalil S.M."/>
            <person name="Mitchell R.D."/>
            <person name="Munoz-Torres M.C."/>
            <person name="Mustard J.A."/>
            <person name="Pan H."/>
            <person name="Reese J.T."/>
            <person name="Scharf M.E."/>
            <person name="Sun F."/>
            <person name="Vogel H."/>
            <person name="Xiao J."/>
            <person name="Yang W."/>
            <person name="Yang Z."/>
            <person name="Yang Z."/>
            <person name="Zhou J."/>
            <person name="Zhu J."/>
            <person name="Brent C.S."/>
            <person name="Elsik C.G."/>
            <person name="Goodisman M.A."/>
            <person name="Liberles D.A."/>
            <person name="Roe R.M."/>
            <person name="Vargo E.L."/>
            <person name="Vilcinskas A."/>
            <person name="Wang J."/>
            <person name="Bornberg-Bauer E."/>
            <person name="Korb J."/>
            <person name="Zhang G."/>
            <person name="Liebig J."/>
        </authorList>
    </citation>
    <scope>NUCLEOTIDE SEQUENCE [LARGE SCALE GENOMIC DNA]</scope>
    <source>
        <tissue evidence="8">Whole organism</tissue>
    </source>
</reference>
<protein>
    <submittedName>
        <fullName evidence="8">Globin</fullName>
    </submittedName>
</protein>
<keyword evidence="3 6" id="KW-0561">Oxygen transport</keyword>
<dbReference type="PROSITE" id="PS01033">
    <property type="entry name" value="GLOBIN"/>
    <property type="match status" value="1"/>
</dbReference>
<evidence type="ECO:0000256" key="1">
    <source>
        <dbReference type="ARBA" id="ARBA00022448"/>
    </source>
</evidence>
<dbReference type="InterPro" id="IPR000971">
    <property type="entry name" value="Globin"/>
</dbReference>
<keyword evidence="4" id="KW-0479">Metal-binding</keyword>
<dbReference type="GO" id="GO:0005576">
    <property type="term" value="C:extracellular region"/>
    <property type="evidence" value="ECO:0007669"/>
    <property type="project" value="InterPro"/>
</dbReference>
<dbReference type="GO" id="GO:0005833">
    <property type="term" value="C:hemoglobin complex"/>
    <property type="evidence" value="ECO:0007669"/>
    <property type="project" value="InterPro"/>
</dbReference>
<dbReference type="AlphaFoldDB" id="A0A067RER1"/>
<dbReference type="SUPFAM" id="SSF46458">
    <property type="entry name" value="Globin-like"/>
    <property type="match status" value="1"/>
</dbReference>
<keyword evidence="5" id="KW-0408">Iron</keyword>
<dbReference type="EMBL" id="KK852549">
    <property type="protein sequence ID" value="KDR21528.1"/>
    <property type="molecule type" value="Genomic_DNA"/>
</dbReference>
<keyword evidence="1 6" id="KW-0813">Transport</keyword>